<evidence type="ECO:0000256" key="1">
    <source>
        <dbReference type="SAM" id="MobiDB-lite"/>
    </source>
</evidence>
<dbReference type="PANTHER" id="PTHR34756">
    <property type="entry name" value="CELL DIVISION CYCLE-ASSOCIATED PROTEIN 3"/>
    <property type="match status" value="1"/>
</dbReference>
<feature type="region of interest" description="Disordered" evidence="1">
    <location>
        <begin position="1"/>
        <end position="168"/>
    </location>
</feature>
<feature type="compositionally biased region" description="Polar residues" evidence="1">
    <location>
        <begin position="42"/>
        <end position="53"/>
    </location>
</feature>
<dbReference type="Proteomes" id="UP000747542">
    <property type="component" value="Unassembled WGS sequence"/>
</dbReference>
<dbReference type="PANTHER" id="PTHR34756:SF1">
    <property type="entry name" value="CELL DIVISION CYCLE-ASSOCIATED PROTEIN 3"/>
    <property type="match status" value="1"/>
</dbReference>
<comment type="caution">
    <text evidence="2">The sequence shown here is derived from an EMBL/GenBank/DDBJ whole genome shotgun (WGS) entry which is preliminary data.</text>
</comment>
<dbReference type="InterPro" id="IPR038832">
    <property type="entry name" value="CDCA3"/>
</dbReference>
<protein>
    <submittedName>
        <fullName evidence="2">Putative cell division cycle-associated protein 3-like</fullName>
    </submittedName>
</protein>
<dbReference type="GO" id="GO:0051301">
    <property type="term" value="P:cell division"/>
    <property type="evidence" value="ECO:0007669"/>
    <property type="project" value="UniProtKB-KW"/>
</dbReference>
<accession>A0A8J5MWT0</accession>
<sequence length="245" mass="27052">MGGLASKHMEDIFKAPGTPQNTHVLPGDPRSPSDYISRTPIAVTNTPDSSNDGTPRLKVLASDPRSPNTDVNRTPIVVETNTERRRPFHLKPSRLEQLESVSSTSNGSNDTENDPRSPTTKVPRTPLDEKEHVFDTEPITQNDSENSADQYSTEVEEAAASENMDDQEKSLVKKLFPCGGSTDKMRRPLTSVQNTASNNTPRGRLQAKQCKNVEEEYNKSQKVILDQLSQENTVVASSTQFVESI</sequence>
<feature type="compositionally biased region" description="Polar residues" evidence="1">
    <location>
        <begin position="138"/>
        <end position="153"/>
    </location>
</feature>
<evidence type="ECO:0000313" key="2">
    <source>
        <dbReference type="EMBL" id="KAG7166521.1"/>
    </source>
</evidence>
<dbReference type="OrthoDB" id="6337960at2759"/>
<feature type="compositionally biased region" description="Polar residues" evidence="1">
    <location>
        <begin position="99"/>
        <end position="122"/>
    </location>
</feature>
<gene>
    <name evidence="2" type="ORF">Hamer_G005636</name>
</gene>
<reference evidence="2" key="1">
    <citation type="journal article" date="2021" name="Sci. Adv.">
        <title>The American lobster genome reveals insights on longevity, neural, and immune adaptations.</title>
        <authorList>
            <person name="Polinski J.M."/>
            <person name="Zimin A.V."/>
            <person name="Clark K.F."/>
            <person name="Kohn A.B."/>
            <person name="Sadowski N."/>
            <person name="Timp W."/>
            <person name="Ptitsyn A."/>
            <person name="Khanna P."/>
            <person name="Romanova D.Y."/>
            <person name="Williams P."/>
            <person name="Greenwood S.J."/>
            <person name="Moroz L.L."/>
            <person name="Walt D.R."/>
            <person name="Bodnar A.G."/>
        </authorList>
    </citation>
    <scope>NUCLEOTIDE SEQUENCE</scope>
    <source>
        <strain evidence="2">GMGI-L3</strain>
    </source>
</reference>
<feature type="compositionally biased region" description="Basic and acidic residues" evidence="1">
    <location>
        <begin position="126"/>
        <end position="135"/>
    </location>
</feature>
<keyword evidence="2" id="KW-0131">Cell cycle</keyword>
<keyword evidence="3" id="KW-1185">Reference proteome</keyword>
<dbReference type="EMBL" id="JAHLQT010022531">
    <property type="protein sequence ID" value="KAG7166521.1"/>
    <property type="molecule type" value="Genomic_DNA"/>
</dbReference>
<keyword evidence="2" id="KW-0132">Cell division</keyword>
<proteinExistence type="predicted"/>
<dbReference type="AlphaFoldDB" id="A0A8J5MWT0"/>
<evidence type="ECO:0000313" key="3">
    <source>
        <dbReference type="Proteomes" id="UP000747542"/>
    </source>
</evidence>
<feature type="compositionally biased region" description="Acidic residues" evidence="1">
    <location>
        <begin position="154"/>
        <end position="165"/>
    </location>
</feature>
<organism evidence="2 3">
    <name type="scientific">Homarus americanus</name>
    <name type="common">American lobster</name>
    <dbReference type="NCBI Taxonomy" id="6706"/>
    <lineage>
        <taxon>Eukaryota</taxon>
        <taxon>Metazoa</taxon>
        <taxon>Ecdysozoa</taxon>
        <taxon>Arthropoda</taxon>
        <taxon>Crustacea</taxon>
        <taxon>Multicrustacea</taxon>
        <taxon>Malacostraca</taxon>
        <taxon>Eumalacostraca</taxon>
        <taxon>Eucarida</taxon>
        <taxon>Decapoda</taxon>
        <taxon>Pleocyemata</taxon>
        <taxon>Astacidea</taxon>
        <taxon>Nephropoidea</taxon>
        <taxon>Nephropidae</taxon>
        <taxon>Homarus</taxon>
    </lineage>
</organism>
<name>A0A8J5MWT0_HOMAM</name>